<feature type="compositionally biased region" description="Basic and acidic residues" evidence="1">
    <location>
        <begin position="35"/>
        <end position="53"/>
    </location>
</feature>
<feature type="compositionally biased region" description="Polar residues" evidence="1">
    <location>
        <begin position="1"/>
        <end position="13"/>
    </location>
</feature>
<proteinExistence type="predicted"/>
<organism evidence="2 3">
    <name type="scientific">Leifsonia stereocauli</name>
    <dbReference type="NCBI Taxonomy" id="3134136"/>
    <lineage>
        <taxon>Bacteria</taxon>
        <taxon>Bacillati</taxon>
        <taxon>Actinomycetota</taxon>
        <taxon>Actinomycetes</taxon>
        <taxon>Micrococcales</taxon>
        <taxon>Microbacteriaceae</taxon>
        <taxon>Leifsonia</taxon>
    </lineage>
</organism>
<keyword evidence="3" id="KW-1185">Reference proteome</keyword>
<evidence type="ECO:0000313" key="3">
    <source>
        <dbReference type="Proteomes" id="UP001425155"/>
    </source>
</evidence>
<reference evidence="2 3" key="1">
    <citation type="submission" date="2024-03" db="EMBL/GenBank/DDBJ databases">
        <title>YIM 134122 draft genome.</title>
        <authorList>
            <person name="Zuo S."/>
            <person name="Xiong L."/>
        </authorList>
    </citation>
    <scope>NUCLEOTIDE SEQUENCE [LARGE SCALE GENOMIC DNA]</scope>
    <source>
        <strain evidence="2 3">YIM 134122</strain>
    </source>
</reference>
<name>A0ABU9W6N2_9MICO</name>
<gene>
    <name evidence="2" type="ORF">WJX64_09725</name>
</gene>
<dbReference type="EMBL" id="JBCLVG010000002">
    <property type="protein sequence ID" value="MEN1946826.1"/>
    <property type="molecule type" value="Genomic_DNA"/>
</dbReference>
<accession>A0ABU9W6N2</accession>
<protein>
    <submittedName>
        <fullName evidence="2">Uncharacterized protein</fullName>
    </submittedName>
</protein>
<dbReference type="Proteomes" id="UP001425155">
    <property type="component" value="Unassembled WGS sequence"/>
</dbReference>
<sequence>MTDSNGTQDSPIQDGSDEAGQDEKLRGLVAQIRHDFHSGVSPDPREDLNRRLGDSGIELSDDEFAKVLADITAE</sequence>
<feature type="region of interest" description="Disordered" evidence="1">
    <location>
        <begin position="1"/>
        <end position="26"/>
    </location>
</feature>
<dbReference type="RefSeq" id="WP_342113512.1">
    <property type="nucleotide sequence ID" value="NZ_JBCAUN010000002.1"/>
</dbReference>
<evidence type="ECO:0000313" key="2">
    <source>
        <dbReference type="EMBL" id="MEN1946826.1"/>
    </source>
</evidence>
<comment type="caution">
    <text evidence="2">The sequence shown here is derived from an EMBL/GenBank/DDBJ whole genome shotgun (WGS) entry which is preliminary data.</text>
</comment>
<evidence type="ECO:0000256" key="1">
    <source>
        <dbReference type="SAM" id="MobiDB-lite"/>
    </source>
</evidence>
<feature type="region of interest" description="Disordered" evidence="1">
    <location>
        <begin position="35"/>
        <end position="54"/>
    </location>
</feature>